<keyword evidence="9" id="KW-1185">Reference proteome</keyword>
<dbReference type="InterPro" id="IPR028941">
    <property type="entry name" value="WHIM2_dom"/>
</dbReference>
<feature type="compositionally biased region" description="Basic and acidic residues" evidence="4">
    <location>
        <begin position="910"/>
        <end position="922"/>
    </location>
</feature>
<evidence type="ECO:0000259" key="7">
    <source>
        <dbReference type="Pfam" id="PF15613"/>
    </source>
</evidence>
<feature type="compositionally biased region" description="Basic residues" evidence="4">
    <location>
        <begin position="932"/>
        <end position="950"/>
    </location>
</feature>
<evidence type="ECO:0000259" key="6">
    <source>
        <dbReference type="Pfam" id="PF15612"/>
    </source>
</evidence>
<feature type="region of interest" description="Disordered" evidence="4">
    <location>
        <begin position="972"/>
        <end position="1014"/>
    </location>
</feature>
<comment type="caution">
    <text evidence="8">The sequence shown here is derived from an EMBL/GenBank/DDBJ whole genome shotgun (WGS) entry which is preliminary data.</text>
</comment>
<proteinExistence type="predicted"/>
<gene>
    <name evidence="8" type="ORF">RJ639_021694</name>
</gene>
<feature type="domain" description="WHIM1" evidence="6">
    <location>
        <begin position="358"/>
        <end position="402"/>
    </location>
</feature>
<name>A0AA88V2K6_9ASTE</name>
<feature type="region of interest" description="Disordered" evidence="4">
    <location>
        <begin position="910"/>
        <end position="950"/>
    </location>
</feature>
<feature type="domain" description="HTH HARE-type" evidence="5">
    <location>
        <begin position="145"/>
        <end position="223"/>
    </location>
</feature>
<dbReference type="GO" id="GO:0006357">
    <property type="term" value="P:regulation of transcription by RNA polymerase II"/>
    <property type="evidence" value="ECO:0007669"/>
    <property type="project" value="InterPro"/>
</dbReference>
<feature type="non-terminal residue" evidence="8">
    <location>
        <position position="1"/>
    </location>
</feature>
<evidence type="ECO:0000256" key="4">
    <source>
        <dbReference type="SAM" id="MobiDB-lite"/>
    </source>
</evidence>
<organism evidence="8 9">
    <name type="scientific">Escallonia herrerae</name>
    <dbReference type="NCBI Taxonomy" id="1293975"/>
    <lineage>
        <taxon>Eukaryota</taxon>
        <taxon>Viridiplantae</taxon>
        <taxon>Streptophyta</taxon>
        <taxon>Embryophyta</taxon>
        <taxon>Tracheophyta</taxon>
        <taxon>Spermatophyta</taxon>
        <taxon>Magnoliopsida</taxon>
        <taxon>eudicotyledons</taxon>
        <taxon>Gunneridae</taxon>
        <taxon>Pentapetalae</taxon>
        <taxon>asterids</taxon>
        <taxon>campanulids</taxon>
        <taxon>Escalloniales</taxon>
        <taxon>Escalloniaceae</taxon>
        <taxon>Escallonia</taxon>
    </lineage>
</organism>
<dbReference type="InterPro" id="IPR028942">
    <property type="entry name" value="WHIM1_dom"/>
</dbReference>
<reference evidence="8" key="1">
    <citation type="submission" date="2022-12" db="EMBL/GenBank/DDBJ databases">
        <title>Draft genome assemblies for two species of Escallonia (Escalloniales).</title>
        <authorList>
            <person name="Chanderbali A."/>
            <person name="Dervinis C."/>
            <person name="Anghel I."/>
            <person name="Soltis D."/>
            <person name="Soltis P."/>
            <person name="Zapata F."/>
        </authorList>
    </citation>
    <scope>NUCLEOTIDE SEQUENCE</scope>
    <source>
        <strain evidence="8">UCBG64.0493</strain>
        <tissue evidence="8">Leaf</tissue>
    </source>
</reference>
<dbReference type="InterPro" id="IPR044977">
    <property type="entry name" value="RLT1-3"/>
</dbReference>
<evidence type="ECO:0000256" key="2">
    <source>
        <dbReference type="ARBA" id="ARBA00023163"/>
    </source>
</evidence>
<dbReference type="GO" id="GO:0005634">
    <property type="term" value="C:nucleus"/>
    <property type="evidence" value="ECO:0007669"/>
    <property type="project" value="UniProtKB-SubCell"/>
</dbReference>
<keyword evidence="3" id="KW-0539">Nucleus</keyword>
<feature type="domain" description="WHIM2" evidence="7">
    <location>
        <begin position="516"/>
        <end position="589"/>
    </location>
</feature>
<dbReference type="Pfam" id="PF05066">
    <property type="entry name" value="HARE-HTH"/>
    <property type="match status" value="1"/>
</dbReference>
<evidence type="ECO:0000256" key="1">
    <source>
        <dbReference type="ARBA" id="ARBA00004123"/>
    </source>
</evidence>
<dbReference type="EMBL" id="JAVXUP010003006">
    <property type="protein sequence ID" value="KAK3000441.1"/>
    <property type="molecule type" value="Genomic_DNA"/>
</dbReference>
<accession>A0AA88V2K6</accession>
<feature type="region of interest" description="Disordered" evidence="4">
    <location>
        <begin position="1029"/>
        <end position="1098"/>
    </location>
</feature>
<dbReference type="Pfam" id="PF15612">
    <property type="entry name" value="WHIM1"/>
    <property type="match status" value="1"/>
</dbReference>
<dbReference type="PANTHER" id="PTHR36968:SF13">
    <property type="entry name" value="HOMEOBOX-DDT DOMAIN PROTEIN RLT1"/>
    <property type="match status" value="1"/>
</dbReference>
<comment type="subcellular location">
    <subcellularLocation>
        <location evidence="1">Nucleus</location>
    </subcellularLocation>
</comment>
<feature type="compositionally biased region" description="Basic residues" evidence="4">
    <location>
        <begin position="977"/>
        <end position="996"/>
    </location>
</feature>
<protein>
    <submittedName>
        <fullName evidence="8">Uncharacterized protein</fullName>
    </submittedName>
</protein>
<evidence type="ECO:0000313" key="9">
    <source>
        <dbReference type="Proteomes" id="UP001188597"/>
    </source>
</evidence>
<evidence type="ECO:0000256" key="3">
    <source>
        <dbReference type="ARBA" id="ARBA00023242"/>
    </source>
</evidence>
<dbReference type="Proteomes" id="UP001188597">
    <property type="component" value="Unassembled WGS sequence"/>
</dbReference>
<evidence type="ECO:0000259" key="5">
    <source>
        <dbReference type="Pfam" id="PF05066"/>
    </source>
</evidence>
<dbReference type="InterPro" id="IPR007759">
    <property type="entry name" value="Asxl_HARE-HTH"/>
</dbReference>
<dbReference type="AlphaFoldDB" id="A0AA88V2K6"/>
<keyword evidence="2" id="KW-0804">Transcription</keyword>
<feature type="compositionally biased region" description="Acidic residues" evidence="4">
    <location>
        <begin position="1068"/>
        <end position="1091"/>
    </location>
</feature>
<dbReference type="PANTHER" id="PTHR36968">
    <property type="entry name" value="HOMEOBOX-DDT DOMAIN PROTEIN RLT2"/>
    <property type="match status" value="1"/>
</dbReference>
<dbReference type="Pfam" id="PF15613">
    <property type="entry name" value="WSD"/>
    <property type="match status" value="1"/>
</dbReference>
<sequence>DSRLLGEIHIALLKLIIKDVEDVARTPSSGLGTNQYTVANPEGGHPQIVEGAYMWGFDIRNWQKHLNPLTWPEILRQFALSAGFGPELKKERVERAGFNDNDEVNRYDDIVSMLRNGSAAVNAAAAMQEKGFPPPRKSRHRLTPGTVKFAAYHVLSLEGSKGLTLLELADKIQYFLITPFFFKKSGLRDLSTSKTPDASISVALSRDPILFERIAPSTYCVRTAFRKDPADAEAIISAAREKIQNFANGVLATENVDDADKDDGSDCDVAEGPEIDDLGTLSNANKSSDQYDQVVGTFSGNGKENLGDVALSLPKRSDTTHLRMDIAGHTTDQCSNVTGKGSVASYSGHGGREIDESKSGEPWVQGLTEGEYSDLCVEERLNALVALIGVANEGNFIRAVLEDRLDAANALKKQMWAEAQLDKRRMKEENVPKFYDSYSIVAAEGSQSPLAVNNTTDEASLSTAVKEKPSMGADNIHNDTSLGQGTPIQQNGLAAERSRLQLKSFVDHRAEGMYVYRSLPLGHDRRRNRYWQFVASSSRYDPGSGRIFVELIDGSWRLIDSEEAFDALLMSLDTRGIRESQLQIMLQTIEASFKESVRKTSLCANTGQRGTAIEIEGAEIGFSPACTGGAESPSSAVCASNSDSLEPSSSFKIELGRHETEKKNALKRYQDLQMWIWRECFNSSSLCAMTYGKNGRTPLLGICDLCLDSYIFKESLCSSCGRTFAFNDKVNYVEHVIQLVGRREGNTKNVLSSDLSHPLRLRLIKALLNFLEASVPPEAFLPSWTDERRKTWGSDLHNASTTGDLQQILTQLEGAIVRDRLSLKFETTDELLASCALSGRAVCDSAHPGPVLQLPWIPQTTAAVALRLLELDASVMYIPSQKTEPEDEGITKLPSRYSYMKSIRKVELRGPDKDEHMRKESWPVRGSSKTRQVVRGRGGGRPRGRGRRRVGFAISGYRRQSVRDKETLAQVLSQQVHRTHGKSHGRGRRTVRRRRTEQKAAVQAPLHRLGNNEWIGEETGKMHMVDADTSNSVEASESDDDAVRYERRTWVPGSDVASNRSTWGAVEASDEDVNGSEDDNGYEEEEEEEEEVLRATMI</sequence>
<evidence type="ECO:0000313" key="8">
    <source>
        <dbReference type="EMBL" id="KAK3000441.1"/>
    </source>
</evidence>